<sequence>MQQDKNECEEEGPSGEHCHKQVLEYSQRLASSVTRVVKDGRVCVTLGGDHSTAIGTITGVAQANTDHQVHMSANHIAYIGLRDVDNAEQQFLDKLNILAFGMSDVDKLGLCTVIKRCLEHLKPSATRPLHLSFDIDSLDPYEAPSTGTPVRGGLNLREGLLITEAVRETGHLTAIDLVEVNPQLGDSKDADHTAQAARLILLGALHGHRGT</sequence>
<reference evidence="6" key="1">
    <citation type="journal article" date="2021" name="Sci. Adv.">
        <title>The American lobster genome reveals insights on longevity, neural, and immune adaptations.</title>
        <authorList>
            <person name="Polinski J.M."/>
            <person name="Zimin A.V."/>
            <person name="Clark K.F."/>
            <person name="Kohn A.B."/>
            <person name="Sadowski N."/>
            <person name="Timp W."/>
            <person name="Ptitsyn A."/>
            <person name="Khanna P."/>
            <person name="Romanova D.Y."/>
            <person name="Williams P."/>
            <person name="Greenwood S.J."/>
            <person name="Moroz L.L."/>
            <person name="Walt D.R."/>
            <person name="Bodnar A.G."/>
        </authorList>
    </citation>
    <scope>NUCLEOTIDE SEQUENCE</scope>
    <source>
        <strain evidence="6">GMGI-L3</strain>
    </source>
</reference>
<dbReference type="InterPro" id="IPR023696">
    <property type="entry name" value="Ureohydrolase_dom_sf"/>
</dbReference>
<dbReference type="InterPro" id="IPR020855">
    <property type="entry name" value="Ureohydrolase_Mn_BS"/>
</dbReference>
<keyword evidence="2 5" id="KW-0378">Hydrolase</keyword>
<dbReference type="PANTHER" id="PTHR43782:SF3">
    <property type="entry name" value="ARGINASE"/>
    <property type="match status" value="1"/>
</dbReference>
<evidence type="ECO:0000313" key="6">
    <source>
        <dbReference type="EMBL" id="KAG7169486.1"/>
    </source>
</evidence>
<evidence type="ECO:0000256" key="3">
    <source>
        <dbReference type="ARBA" id="ARBA00023211"/>
    </source>
</evidence>
<keyword evidence="7" id="KW-1185">Reference proteome</keyword>
<evidence type="ECO:0000256" key="5">
    <source>
        <dbReference type="RuleBase" id="RU003684"/>
    </source>
</evidence>
<dbReference type="Pfam" id="PF00491">
    <property type="entry name" value="Arginase"/>
    <property type="match status" value="2"/>
</dbReference>
<evidence type="ECO:0000256" key="2">
    <source>
        <dbReference type="ARBA" id="ARBA00022801"/>
    </source>
</evidence>
<dbReference type="SUPFAM" id="SSF52768">
    <property type="entry name" value="Arginase/deacetylase"/>
    <property type="match status" value="1"/>
</dbReference>
<comment type="caution">
    <text evidence="6">The sequence shown here is derived from an EMBL/GenBank/DDBJ whole genome shotgun (WGS) entry which is preliminary data.</text>
</comment>
<dbReference type="Gene3D" id="3.40.800.10">
    <property type="entry name" value="Ureohydrolase domain"/>
    <property type="match status" value="2"/>
</dbReference>
<accession>A0A8J5K4X4</accession>
<keyword evidence="3" id="KW-0464">Manganese</keyword>
<dbReference type="PANTHER" id="PTHR43782">
    <property type="entry name" value="ARGINASE"/>
    <property type="match status" value="1"/>
</dbReference>
<name>A0A8J5K4X4_HOMAM</name>
<dbReference type="GO" id="GO:0005634">
    <property type="term" value="C:nucleus"/>
    <property type="evidence" value="ECO:0007669"/>
    <property type="project" value="TreeGrafter"/>
</dbReference>
<dbReference type="InterPro" id="IPR006035">
    <property type="entry name" value="Ureohydrolase"/>
</dbReference>
<evidence type="ECO:0000256" key="4">
    <source>
        <dbReference type="PROSITE-ProRule" id="PRU00742"/>
    </source>
</evidence>
<dbReference type="PROSITE" id="PS01053">
    <property type="entry name" value="ARGINASE_1"/>
    <property type="match status" value="1"/>
</dbReference>
<comment type="similarity">
    <text evidence="4 5">Belongs to the arginase family.</text>
</comment>
<dbReference type="EMBL" id="JAHLQT010016362">
    <property type="protein sequence ID" value="KAG7169486.1"/>
    <property type="molecule type" value="Genomic_DNA"/>
</dbReference>
<dbReference type="GO" id="GO:0030145">
    <property type="term" value="F:manganese ion binding"/>
    <property type="evidence" value="ECO:0007669"/>
    <property type="project" value="TreeGrafter"/>
</dbReference>
<keyword evidence="1" id="KW-0479">Metal-binding</keyword>
<gene>
    <name evidence="6" type="primary">Arg-L</name>
    <name evidence="6" type="ORF">Hamer_G025149</name>
</gene>
<protein>
    <submittedName>
        <fullName evidence="6">Arginase-like</fullName>
    </submittedName>
</protein>
<evidence type="ECO:0000313" key="7">
    <source>
        <dbReference type="Proteomes" id="UP000747542"/>
    </source>
</evidence>
<dbReference type="PROSITE" id="PS51409">
    <property type="entry name" value="ARGINASE_2"/>
    <property type="match status" value="1"/>
</dbReference>
<proteinExistence type="inferred from homology"/>
<organism evidence="6 7">
    <name type="scientific">Homarus americanus</name>
    <name type="common">American lobster</name>
    <dbReference type="NCBI Taxonomy" id="6706"/>
    <lineage>
        <taxon>Eukaryota</taxon>
        <taxon>Metazoa</taxon>
        <taxon>Ecdysozoa</taxon>
        <taxon>Arthropoda</taxon>
        <taxon>Crustacea</taxon>
        <taxon>Multicrustacea</taxon>
        <taxon>Malacostraca</taxon>
        <taxon>Eumalacostraca</taxon>
        <taxon>Eucarida</taxon>
        <taxon>Decapoda</taxon>
        <taxon>Pleocyemata</taxon>
        <taxon>Astacidea</taxon>
        <taxon>Nephropoidea</taxon>
        <taxon>Nephropidae</taxon>
        <taxon>Homarus</taxon>
    </lineage>
</organism>
<evidence type="ECO:0000256" key="1">
    <source>
        <dbReference type="ARBA" id="ARBA00022723"/>
    </source>
</evidence>
<dbReference type="GO" id="GO:0005829">
    <property type="term" value="C:cytosol"/>
    <property type="evidence" value="ECO:0007669"/>
    <property type="project" value="TreeGrafter"/>
</dbReference>
<dbReference type="AlphaFoldDB" id="A0A8J5K4X4"/>
<dbReference type="GO" id="GO:0004053">
    <property type="term" value="F:arginase activity"/>
    <property type="evidence" value="ECO:0007669"/>
    <property type="project" value="TreeGrafter"/>
</dbReference>
<dbReference type="Proteomes" id="UP000747542">
    <property type="component" value="Unassembled WGS sequence"/>
</dbReference>